<dbReference type="AlphaFoldDB" id="A0A0K1W2C6"/>
<dbReference type="Pfam" id="PF02502">
    <property type="entry name" value="LacAB_rpiB"/>
    <property type="match status" value="1"/>
</dbReference>
<reference evidence="2 3" key="1">
    <citation type="journal article" date="2015" name="Genome Announc.">
        <title>Complete Genome Sequence of Spiroplasma litorale TN-1T (DSM 21781), a Bacterium Isolated from a Green-Eyed Horsefly (Tabanus nigrovittatus).</title>
        <authorList>
            <person name="Lo W.S."/>
            <person name="Lai Y.C."/>
            <person name="Lien Y.W."/>
            <person name="Wang T.H."/>
            <person name="Kuo C.H."/>
        </authorList>
    </citation>
    <scope>NUCLEOTIDE SEQUENCE [LARGE SCALE GENOMIC DNA]</scope>
    <source>
        <strain evidence="2 3">TN-1</strain>
    </source>
</reference>
<gene>
    <name evidence="2" type="primary">lacA</name>
    <name evidence="2" type="ORF">SLITO_v1c06910</name>
</gene>
<dbReference type="InterPro" id="IPR003500">
    <property type="entry name" value="RpiB_LacA_LacB"/>
</dbReference>
<dbReference type="GO" id="GO:0019316">
    <property type="term" value="P:D-allose catabolic process"/>
    <property type="evidence" value="ECO:0007669"/>
    <property type="project" value="TreeGrafter"/>
</dbReference>
<evidence type="ECO:0000313" key="3">
    <source>
        <dbReference type="Proteomes" id="UP000067476"/>
    </source>
</evidence>
<dbReference type="PANTHER" id="PTHR30345">
    <property type="entry name" value="RIBOSE-5-PHOSPHATE ISOMERASE B"/>
    <property type="match status" value="1"/>
</dbReference>
<proteinExistence type="inferred from homology"/>
<dbReference type="EMBL" id="CP012357">
    <property type="protein sequence ID" value="AKX34318.1"/>
    <property type="molecule type" value="Genomic_DNA"/>
</dbReference>
<evidence type="ECO:0000256" key="1">
    <source>
        <dbReference type="ARBA" id="ARBA00008754"/>
    </source>
</evidence>
<keyword evidence="3" id="KW-1185">Reference proteome</keyword>
<dbReference type="PATRIC" id="fig|216942.3.peg.701"/>
<dbReference type="KEGG" id="sll:SLITO_v1c06910"/>
<dbReference type="OrthoDB" id="1778624at2"/>
<dbReference type="GO" id="GO:0009052">
    <property type="term" value="P:pentose-phosphate shunt, non-oxidative branch"/>
    <property type="evidence" value="ECO:0007669"/>
    <property type="project" value="TreeGrafter"/>
</dbReference>
<dbReference type="InterPro" id="IPR036569">
    <property type="entry name" value="RpiB_LacA_LacB_sf"/>
</dbReference>
<organism evidence="2 3">
    <name type="scientific">Spiroplasma litorale</name>
    <dbReference type="NCBI Taxonomy" id="216942"/>
    <lineage>
        <taxon>Bacteria</taxon>
        <taxon>Bacillati</taxon>
        <taxon>Mycoplasmatota</taxon>
        <taxon>Mollicutes</taxon>
        <taxon>Entomoplasmatales</taxon>
        <taxon>Spiroplasmataceae</taxon>
        <taxon>Spiroplasma</taxon>
    </lineage>
</organism>
<sequence>MEKLLIYTKKDIDLKYLDFIKQGVVNNKFAFIYQNEVDFFSDMESLAKKIQNKEIDRIIVLDEFGSLPFMILSKFKKIVVAQISDYHSAKMTIKHNNSNVLSLGYKILAKENLLNIINSYLNSKFEAGRHMVRINMLENLLEEE</sequence>
<dbReference type="Gene3D" id="3.40.1400.10">
    <property type="entry name" value="Sugar-phosphate isomerase, RpiB/LacA/LacB"/>
    <property type="match status" value="1"/>
</dbReference>
<accession>A0A0K1W2C6</accession>
<dbReference type="STRING" id="216942.SLITO_v1c06910"/>
<dbReference type="Proteomes" id="UP000067476">
    <property type="component" value="Chromosome"/>
</dbReference>
<dbReference type="GO" id="GO:0004751">
    <property type="term" value="F:ribose-5-phosphate isomerase activity"/>
    <property type="evidence" value="ECO:0007669"/>
    <property type="project" value="TreeGrafter"/>
</dbReference>
<name>A0A0K1W2C6_9MOLU</name>
<dbReference type="SUPFAM" id="SSF89623">
    <property type="entry name" value="Ribose/Galactose isomerase RpiB/AlsB"/>
    <property type="match status" value="1"/>
</dbReference>
<protein>
    <submittedName>
        <fullName evidence="2">Galactose-6-phosphate isomerase subunit LacA</fullName>
    </submittedName>
</protein>
<comment type="similarity">
    <text evidence="1">Belongs to the LacAB/RpiB family.</text>
</comment>
<dbReference type="RefSeq" id="WP_075058410.1">
    <property type="nucleotide sequence ID" value="NZ_CP012357.1"/>
</dbReference>
<dbReference type="PANTHER" id="PTHR30345:SF5">
    <property type="entry name" value="GALACTOSE-6-PHOSPHATE ISOMERASE SUBUNIT LACA"/>
    <property type="match status" value="1"/>
</dbReference>
<evidence type="ECO:0000313" key="2">
    <source>
        <dbReference type="EMBL" id="AKX34318.1"/>
    </source>
</evidence>
<keyword evidence="2" id="KW-0413">Isomerase</keyword>